<dbReference type="GO" id="GO:0009055">
    <property type="term" value="F:electron transfer activity"/>
    <property type="evidence" value="ECO:0007669"/>
    <property type="project" value="InterPro"/>
</dbReference>
<dbReference type="HOGENOM" id="CLU_020364_1_0_7"/>
<comment type="similarity">
    <text evidence="2">Belongs to the AOR/FOR family.</text>
</comment>
<dbReference type="InterPro" id="IPR001203">
    <property type="entry name" value="OxRdtase_Ald_Fedxn_C"/>
</dbReference>
<evidence type="ECO:0000313" key="10">
    <source>
        <dbReference type="EMBL" id="EGJ50049.1"/>
    </source>
</evidence>
<dbReference type="SMART" id="SM00790">
    <property type="entry name" value="AFOR_N"/>
    <property type="match status" value="1"/>
</dbReference>
<dbReference type="InterPro" id="IPR013983">
    <property type="entry name" value="Ald_Fedxn_OxRdtase_N"/>
</dbReference>
<dbReference type="Pfam" id="PF01314">
    <property type="entry name" value="AFOR_C"/>
    <property type="match status" value="1"/>
</dbReference>
<dbReference type="InterPro" id="IPR013985">
    <property type="entry name" value="Ald_Fedxn_OxRdtase_dom3"/>
</dbReference>
<dbReference type="SUPFAM" id="SSF48310">
    <property type="entry name" value="Aldehyde ferredoxin oxidoreductase, C-terminal domains"/>
    <property type="match status" value="1"/>
</dbReference>
<dbReference type="InterPro" id="IPR036021">
    <property type="entry name" value="Tungsten_al_ferr_oxy-like_C"/>
</dbReference>
<dbReference type="AlphaFoldDB" id="F3Z1U1"/>
<dbReference type="InterPro" id="IPR013984">
    <property type="entry name" value="Ald_Fedxn_OxRdtase_dom2"/>
</dbReference>
<keyword evidence="11" id="KW-1185">Reference proteome</keyword>
<dbReference type="Proteomes" id="UP000007844">
    <property type="component" value="Chromosome"/>
</dbReference>
<dbReference type="STRING" id="690850.Desaf_1713"/>
<name>F3Z1U1_DESAF</name>
<evidence type="ECO:0000256" key="3">
    <source>
        <dbReference type="ARBA" id="ARBA00022485"/>
    </source>
</evidence>
<dbReference type="KEGG" id="daf:Desaf_1713"/>
<accession>F3Z1U1</accession>
<keyword evidence="3" id="KW-0004">4Fe-4S</keyword>
<keyword evidence="5" id="KW-0560">Oxidoreductase</keyword>
<evidence type="ECO:0000256" key="1">
    <source>
        <dbReference type="ARBA" id="ARBA00001966"/>
    </source>
</evidence>
<keyword evidence="7" id="KW-0411">Iron-sulfur</keyword>
<evidence type="ECO:0000256" key="2">
    <source>
        <dbReference type="ARBA" id="ARBA00011032"/>
    </source>
</evidence>
<evidence type="ECO:0000256" key="8">
    <source>
        <dbReference type="ARBA" id="ARBA00049934"/>
    </source>
</evidence>
<evidence type="ECO:0000256" key="6">
    <source>
        <dbReference type="ARBA" id="ARBA00023004"/>
    </source>
</evidence>
<comment type="cofactor">
    <cofactor evidence="1">
        <name>[4Fe-4S] cluster</name>
        <dbReference type="ChEBI" id="CHEBI:49883"/>
    </cofactor>
</comment>
<evidence type="ECO:0000256" key="7">
    <source>
        <dbReference type="ARBA" id="ARBA00023014"/>
    </source>
</evidence>
<dbReference type="Gene3D" id="1.10.569.10">
    <property type="entry name" value="Aldehyde Ferredoxin Oxidoreductase Protein, subunit A, domain 2"/>
    <property type="match status" value="1"/>
</dbReference>
<comment type="cofactor">
    <cofactor evidence="8">
        <name>tungstopterin</name>
        <dbReference type="ChEBI" id="CHEBI:30402"/>
    </cofactor>
</comment>
<dbReference type="PANTHER" id="PTHR30038:SF0">
    <property type="entry name" value="TUNGSTEN-CONTAINING ALDEHYDE FERREDOXIN OXIDOREDUCTASE"/>
    <property type="match status" value="1"/>
</dbReference>
<keyword evidence="4" id="KW-0479">Metal-binding</keyword>
<dbReference type="Gene3D" id="1.10.599.10">
    <property type="entry name" value="Aldehyde Ferredoxin Oxidoreductase Protein, subunit A, domain 3"/>
    <property type="match status" value="1"/>
</dbReference>
<evidence type="ECO:0000256" key="5">
    <source>
        <dbReference type="ARBA" id="ARBA00023002"/>
    </source>
</evidence>
<keyword evidence="6" id="KW-0408">Iron</keyword>
<dbReference type="eggNOG" id="COG2414">
    <property type="taxonomic scope" value="Bacteria"/>
</dbReference>
<organism evidence="10 11">
    <name type="scientific">Desulfocurvibacter africanus subsp. africanus str. Walvis Bay</name>
    <dbReference type="NCBI Taxonomy" id="690850"/>
    <lineage>
        <taxon>Bacteria</taxon>
        <taxon>Pseudomonadati</taxon>
        <taxon>Thermodesulfobacteriota</taxon>
        <taxon>Desulfovibrionia</taxon>
        <taxon>Desulfovibrionales</taxon>
        <taxon>Desulfovibrionaceae</taxon>
        <taxon>Desulfocurvibacter</taxon>
    </lineage>
</organism>
<dbReference type="Pfam" id="PF02730">
    <property type="entry name" value="AFOR_N"/>
    <property type="match status" value="1"/>
</dbReference>
<sequence>MPKILRINTRTREYRLEDMGPYLGLGGRALTSRLVLNEVPATCHPLSKENKLVIATGILSGTRAASSGRISVGAKSPLTLGIKEANSGGQFSQKMAKMDIIGIVLEDQPEADAPLVTIAITKDGIAFHDASQFTFTRTYATAEALQKQFGDKSAAMLIGPAGETLRQSASIQFTDTKYRPARAAGRGGMGAVMGSKRVKAIVVDDTGAAGVTYADDEAFKTASKRWAEILRGHAVTGQGLPGYGTAILVNVINEAGALPTKNFRDGRFQWAADVSGEKMTELMEKRGGKVREGCHTGCAIQCSQTFVDEKGKYLTSGLEYETVWALGPNSMIKEIDEIAKMDHICDDIGLDTIEMGNTVAVAMDGGLLPWGDAKAAQELLNRVADPKDPLGRIVGNGTAFMAEAYGVTRVPVVKRQALPAYDPRAVKGVGVTYATTPMGADHTAGYAVCQNVLKCGGDVNPHNKAGQVETSKALQIATAAIDASGLCLFVAFAVLDTPDGMQTICDMITARTGQKTTPDDVAALGTSILKDEYEFNRRAGFSAADDQLPDFFKEPLAPHNVSWDFTVEELQGAKA</sequence>
<feature type="domain" description="Aldehyde ferredoxin oxidoreductase N-terminal" evidence="9">
    <location>
        <begin position="1"/>
        <end position="207"/>
    </location>
</feature>
<dbReference type="GO" id="GO:0046872">
    <property type="term" value="F:metal ion binding"/>
    <property type="evidence" value="ECO:0007669"/>
    <property type="project" value="UniProtKB-KW"/>
</dbReference>
<dbReference type="GO" id="GO:0051539">
    <property type="term" value="F:4 iron, 4 sulfur cluster binding"/>
    <property type="evidence" value="ECO:0007669"/>
    <property type="project" value="UniProtKB-KW"/>
</dbReference>
<dbReference type="GO" id="GO:0016625">
    <property type="term" value="F:oxidoreductase activity, acting on the aldehyde or oxo group of donors, iron-sulfur protein as acceptor"/>
    <property type="evidence" value="ECO:0007669"/>
    <property type="project" value="InterPro"/>
</dbReference>
<evidence type="ECO:0000313" key="11">
    <source>
        <dbReference type="Proteomes" id="UP000007844"/>
    </source>
</evidence>
<dbReference type="InterPro" id="IPR051919">
    <property type="entry name" value="W-dependent_AOR"/>
</dbReference>
<proteinExistence type="inferred from homology"/>
<evidence type="ECO:0000259" key="9">
    <source>
        <dbReference type="SMART" id="SM00790"/>
    </source>
</evidence>
<reference evidence="10 11" key="1">
    <citation type="journal article" date="2011" name="J. Bacteriol.">
        <title>Genome sequence of the mercury-methylating and pleomorphic Desulfovibrio africanus Strain Walvis Bay.</title>
        <authorList>
            <person name="Brown S.D."/>
            <person name="Wall J.D."/>
            <person name="Kucken A.M."/>
            <person name="Gilmour C.C."/>
            <person name="Podar M."/>
            <person name="Brandt C.C."/>
            <person name="Teshima H."/>
            <person name="Detter J.C."/>
            <person name="Han C.S."/>
            <person name="Land M.L."/>
            <person name="Lucas S."/>
            <person name="Han J."/>
            <person name="Pennacchio L."/>
            <person name="Nolan M."/>
            <person name="Pitluck S."/>
            <person name="Woyke T."/>
            <person name="Goodwin L."/>
            <person name="Palumbo A.V."/>
            <person name="Elias D.A."/>
        </authorList>
    </citation>
    <scope>NUCLEOTIDE SEQUENCE [LARGE SCALE GENOMIC DNA]</scope>
    <source>
        <strain evidence="10 11">Walvis Bay</strain>
    </source>
</reference>
<evidence type="ECO:0000256" key="4">
    <source>
        <dbReference type="ARBA" id="ARBA00022723"/>
    </source>
</evidence>
<dbReference type="EMBL" id="CP003221">
    <property type="protein sequence ID" value="EGJ50049.1"/>
    <property type="molecule type" value="Genomic_DNA"/>
</dbReference>
<dbReference type="InterPro" id="IPR036503">
    <property type="entry name" value="Ald_Fedxn_OxRdtase_N_sf"/>
</dbReference>
<dbReference type="RefSeq" id="WP_014259812.1">
    <property type="nucleotide sequence ID" value="NC_016629.1"/>
</dbReference>
<dbReference type="Gene3D" id="3.60.9.10">
    <property type="entry name" value="Aldehyde ferredoxin oxidoreductase, N-terminal domain"/>
    <property type="match status" value="1"/>
</dbReference>
<gene>
    <name evidence="10" type="ORF">Desaf_1713</name>
</gene>
<protein>
    <submittedName>
        <fullName evidence="10">Aldehyde ferredoxin oxidoreductase</fullName>
    </submittedName>
</protein>
<dbReference type="SUPFAM" id="SSF56228">
    <property type="entry name" value="Aldehyde ferredoxin oxidoreductase, N-terminal domain"/>
    <property type="match status" value="1"/>
</dbReference>
<dbReference type="PANTHER" id="PTHR30038">
    <property type="entry name" value="ALDEHYDE FERREDOXIN OXIDOREDUCTASE"/>
    <property type="match status" value="1"/>
</dbReference>